<dbReference type="Proteomes" id="UP000219514">
    <property type="component" value="Unassembled WGS sequence"/>
</dbReference>
<name>A0A285EBV8_9ACTN</name>
<protein>
    <submittedName>
        <fullName evidence="1">Uncharacterized protein</fullName>
    </submittedName>
</protein>
<sequence>MFYRRPIDTFDAEGYFVSRQVRPLTARTLTSLFVRVRREAGSVGPSVTASSIRHLSARLVHQAARADATRVTGLDGGSDESRRLLETTWLAAVKRSLFTAHE</sequence>
<gene>
    <name evidence="1" type="ORF">SAMN06893097_104240</name>
</gene>
<evidence type="ECO:0000313" key="2">
    <source>
        <dbReference type="Proteomes" id="UP000219514"/>
    </source>
</evidence>
<dbReference type="EMBL" id="OBDO01000004">
    <property type="protein sequence ID" value="SNX96525.1"/>
    <property type="molecule type" value="Genomic_DNA"/>
</dbReference>
<reference evidence="1 2" key="1">
    <citation type="submission" date="2017-09" db="EMBL/GenBank/DDBJ databases">
        <authorList>
            <person name="Ehlers B."/>
            <person name="Leendertz F.H."/>
        </authorList>
    </citation>
    <scope>NUCLEOTIDE SEQUENCE [LARGE SCALE GENOMIC DNA]</scope>
    <source>
        <strain evidence="1 2">DSM 46844</strain>
    </source>
</reference>
<dbReference type="AlphaFoldDB" id="A0A285EBV8"/>
<accession>A0A285EBV8</accession>
<organism evidence="1 2">
    <name type="scientific">Geodermatophilus sabuli</name>
    <dbReference type="NCBI Taxonomy" id="1564158"/>
    <lineage>
        <taxon>Bacteria</taxon>
        <taxon>Bacillati</taxon>
        <taxon>Actinomycetota</taxon>
        <taxon>Actinomycetes</taxon>
        <taxon>Geodermatophilales</taxon>
        <taxon>Geodermatophilaceae</taxon>
        <taxon>Geodermatophilus</taxon>
    </lineage>
</organism>
<keyword evidence="2" id="KW-1185">Reference proteome</keyword>
<proteinExistence type="predicted"/>
<evidence type="ECO:0000313" key="1">
    <source>
        <dbReference type="EMBL" id="SNX96525.1"/>
    </source>
</evidence>